<keyword evidence="2" id="KW-1133">Transmembrane helix</keyword>
<feature type="compositionally biased region" description="Basic and acidic residues" evidence="1">
    <location>
        <begin position="1"/>
        <end position="12"/>
    </location>
</feature>
<dbReference type="RefSeq" id="WP_114827389.1">
    <property type="nucleotide sequence ID" value="NZ_QQTO01000019.1"/>
</dbReference>
<evidence type="ECO:0000256" key="2">
    <source>
        <dbReference type="SAM" id="Phobius"/>
    </source>
</evidence>
<accession>A0A370LBK1</accession>
<dbReference type="OrthoDB" id="100177at2"/>
<comment type="caution">
    <text evidence="3">The sequence shown here is derived from an EMBL/GenBank/DDBJ whole genome shotgun (WGS) entry which is preliminary data.</text>
</comment>
<dbReference type="AlphaFoldDB" id="A0A370LBK1"/>
<keyword evidence="2" id="KW-0472">Membrane</keyword>
<name>A0A370LBK1_9HYPH</name>
<feature type="transmembrane region" description="Helical" evidence="2">
    <location>
        <begin position="162"/>
        <end position="183"/>
    </location>
</feature>
<feature type="region of interest" description="Disordered" evidence="1">
    <location>
        <begin position="1"/>
        <end position="21"/>
    </location>
</feature>
<dbReference type="InterPro" id="IPR011990">
    <property type="entry name" value="TPR-like_helical_dom_sf"/>
</dbReference>
<reference evidence="4" key="1">
    <citation type="submission" date="2018-07" db="EMBL/GenBank/DDBJ databases">
        <authorList>
            <person name="Safronova V.I."/>
            <person name="Chirak E.R."/>
            <person name="Sazanova A.L."/>
        </authorList>
    </citation>
    <scope>NUCLEOTIDE SEQUENCE [LARGE SCALE GENOMIC DNA]</scope>
    <source>
        <strain evidence="4">RCAM04685</strain>
    </source>
</reference>
<keyword evidence="2" id="KW-0812">Transmembrane</keyword>
<dbReference type="Gene3D" id="1.25.40.10">
    <property type="entry name" value="Tetratricopeptide repeat domain"/>
    <property type="match status" value="1"/>
</dbReference>
<evidence type="ECO:0000313" key="3">
    <source>
        <dbReference type="EMBL" id="RDJ29271.1"/>
    </source>
</evidence>
<keyword evidence="4" id="KW-1185">Reference proteome</keyword>
<proteinExistence type="predicted"/>
<dbReference type="EMBL" id="QQTP01000001">
    <property type="protein sequence ID" value="RDJ29271.1"/>
    <property type="molecule type" value="Genomic_DNA"/>
</dbReference>
<gene>
    <name evidence="3" type="ORF">DWE98_01500</name>
</gene>
<evidence type="ECO:0000256" key="1">
    <source>
        <dbReference type="SAM" id="MobiDB-lite"/>
    </source>
</evidence>
<evidence type="ECO:0000313" key="4">
    <source>
        <dbReference type="Proteomes" id="UP000255207"/>
    </source>
</evidence>
<sequence>MASAKPDTRAAEAADAAPPSSNEVLAQLDRILSSQEFSLPERGRKFLQYIVDETLAGGADRIKGYSIALNVFGRAVSFDAQSDPVVRIEAGRLRRALERYYLVAGQCDPIRIDIPKGGYVPVFTRVAVLPAVEIEPHDAQAQQPIPALADAGARHSGWRPRLMFGLAVIVLVPWMYLAASFLWPSAANNAASPSAPEKPKLLVLPFRDTSETAEGKVYAAGFADEIINQLSAFKELTVLGHETSRSLGTELDIGRIRDEMGVGYVIQGSVRISGAQSRVTARAIETKTQAVLWSHTFGDDFATRDLINVQDEIARQVARAVAQPYGIVFQADLPSTQRRVPDDLEAYLCTLRFYGYRAELSVAQHATVRACLERATARWPHFATAWAMLSHVYLDEDRFGFNTQPETGVTRSLDAARKAVSLEPDNIRALQSLMLALFFDRRAKEALSVGERAILLNPNDAELRGEFGSRVAMAGDWKRGSELIEVALALNPGNSDYYRAVLALSAYMQKDFDRAAREIRQANLRNLPLFYVVAAIIYAESGLVSEAAQARDEFIRLRPTFFEHVDVELAKRNYRPEDQAVLIEGSRKAGFPVPARFLKPRD</sequence>
<organism evidence="3 4">
    <name type="scientific">Bosea caraganae</name>
    <dbReference type="NCBI Taxonomy" id="2763117"/>
    <lineage>
        <taxon>Bacteria</taxon>
        <taxon>Pseudomonadati</taxon>
        <taxon>Pseudomonadota</taxon>
        <taxon>Alphaproteobacteria</taxon>
        <taxon>Hyphomicrobiales</taxon>
        <taxon>Boseaceae</taxon>
        <taxon>Bosea</taxon>
    </lineage>
</organism>
<dbReference type="Proteomes" id="UP000255207">
    <property type="component" value="Unassembled WGS sequence"/>
</dbReference>
<dbReference type="SUPFAM" id="SSF48452">
    <property type="entry name" value="TPR-like"/>
    <property type="match status" value="1"/>
</dbReference>
<protein>
    <submittedName>
        <fullName evidence="3">Adenylate cyclase</fullName>
    </submittedName>
</protein>